<dbReference type="PaxDb" id="283166-BH08590"/>
<dbReference type="EnsemblBacteria" id="CAF27657">
    <property type="protein sequence ID" value="CAF27657"/>
    <property type="gene ID" value="BH08590"/>
</dbReference>
<dbReference type="KEGG" id="bhe:BH08590"/>
<protein>
    <submittedName>
        <fullName evidence="2">Uncharacterized protein</fullName>
    </submittedName>
</protein>
<feature type="region of interest" description="Disordered" evidence="1">
    <location>
        <begin position="1"/>
        <end position="20"/>
    </location>
</feature>
<evidence type="ECO:0000313" key="2">
    <source>
        <dbReference type="EMBL" id="CAF27657.1"/>
    </source>
</evidence>
<dbReference type="EMBL" id="BX897699">
    <property type="protein sequence ID" value="CAF27657.1"/>
    <property type="molecule type" value="Genomic_DNA"/>
</dbReference>
<dbReference type="AlphaFoldDB" id="A0A0H3LWR5"/>
<evidence type="ECO:0000313" key="3">
    <source>
        <dbReference type="Proteomes" id="UP000000421"/>
    </source>
</evidence>
<dbReference type="eggNOG" id="COG2189">
    <property type="taxonomic scope" value="Bacteria"/>
</dbReference>
<sequence>MGYNKQKLETHLDRKRKTPRRPKLEPCILLEDLEKSYHAPHQFSVSDIFDNKLIFCDNLLAFKALEQKYTGTVKCYLY</sequence>
<organism evidence="2 3">
    <name type="scientific">Bartonella henselae (strain ATCC 49882 / DSM 28221 / CCUG 30454 / Houston 1)</name>
    <name type="common">Rochalimaea henselae</name>
    <dbReference type="NCBI Taxonomy" id="283166"/>
    <lineage>
        <taxon>Bacteria</taxon>
        <taxon>Pseudomonadati</taxon>
        <taxon>Pseudomonadota</taxon>
        <taxon>Alphaproteobacteria</taxon>
        <taxon>Hyphomicrobiales</taxon>
        <taxon>Bartonellaceae</taxon>
        <taxon>Bartonella</taxon>
    </lineage>
</organism>
<evidence type="ECO:0000256" key="1">
    <source>
        <dbReference type="SAM" id="MobiDB-lite"/>
    </source>
</evidence>
<gene>
    <name evidence="2" type="ordered locus">BH08590</name>
</gene>
<accession>A0A0K8J085</accession>
<name>A0A0H3LWR5_BARHE</name>
<dbReference type="Proteomes" id="UP000000421">
    <property type="component" value="Chromosome"/>
</dbReference>
<accession>A0A0H3LWR5</accession>
<keyword evidence="3" id="KW-1185">Reference proteome</keyword>
<reference evidence="2 3" key="1">
    <citation type="journal article" date="2004" name="Proc. Natl. Acad. Sci. U.S.A.">
        <title>The louse-borne human pathogen Bartonella quintana is a genomic derivative of the zoonotic agent Bartonella henselae.</title>
        <authorList>
            <person name="Alsmark U.C.M."/>
            <person name="Frank A.C."/>
            <person name="Karlberg E.O."/>
            <person name="Legault B.-A."/>
            <person name="Ardell D.H."/>
            <person name="Canbaeck B."/>
            <person name="Eriksson A.-S."/>
            <person name="Naeslund A.K."/>
            <person name="Handley S.A."/>
            <person name="Huvet M."/>
            <person name="La Scola B."/>
            <person name="Holmberg M."/>
            <person name="Andersson S.G.E."/>
        </authorList>
    </citation>
    <scope>NUCLEOTIDE SEQUENCE [LARGE SCALE GENOMIC DNA]</scope>
    <source>
        <strain evidence="3">ATCC 49882 / DSM 28221 / CCUG 30454 / Houston 1</strain>
    </source>
</reference>
<proteinExistence type="predicted"/>
<feature type="compositionally biased region" description="Basic and acidic residues" evidence="1">
    <location>
        <begin position="1"/>
        <end position="12"/>
    </location>
</feature>